<proteinExistence type="predicted"/>
<keyword evidence="3" id="KW-1185">Reference proteome</keyword>
<dbReference type="AlphaFoldDB" id="A0A4C1WV11"/>
<evidence type="ECO:0000313" key="2">
    <source>
        <dbReference type="EMBL" id="GBP54069.1"/>
    </source>
</evidence>
<accession>A0A4C1WV11</accession>
<evidence type="ECO:0000313" key="3">
    <source>
        <dbReference type="Proteomes" id="UP000299102"/>
    </source>
</evidence>
<sequence>MHSNAHPCNLVNGADLNVRHEASLWAVESPTSAFAGPSPTRRLNSSLPKATPGTEGHRLIGNGNVLRSRPADVRQAAVTSQPRYHPDSTHA</sequence>
<organism evidence="2 3">
    <name type="scientific">Eumeta variegata</name>
    <name type="common">Bagworm moth</name>
    <name type="synonym">Eumeta japonica</name>
    <dbReference type="NCBI Taxonomy" id="151549"/>
    <lineage>
        <taxon>Eukaryota</taxon>
        <taxon>Metazoa</taxon>
        <taxon>Ecdysozoa</taxon>
        <taxon>Arthropoda</taxon>
        <taxon>Hexapoda</taxon>
        <taxon>Insecta</taxon>
        <taxon>Pterygota</taxon>
        <taxon>Neoptera</taxon>
        <taxon>Endopterygota</taxon>
        <taxon>Lepidoptera</taxon>
        <taxon>Glossata</taxon>
        <taxon>Ditrysia</taxon>
        <taxon>Tineoidea</taxon>
        <taxon>Psychidae</taxon>
        <taxon>Oiketicinae</taxon>
        <taxon>Eumeta</taxon>
    </lineage>
</organism>
<protein>
    <submittedName>
        <fullName evidence="2">Uncharacterized protein</fullName>
    </submittedName>
</protein>
<feature type="region of interest" description="Disordered" evidence="1">
    <location>
        <begin position="31"/>
        <end position="91"/>
    </location>
</feature>
<comment type="caution">
    <text evidence="2">The sequence shown here is derived from an EMBL/GenBank/DDBJ whole genome shotgun (WGS) entry which is preliminary data.</text>
</comment>
<evidence type="ECO:0000256" key="1">
    <source>
        <dbReference type="SAM" id="MobiDB-lite"/>
    </source>
</evidence>
<dbReference type="Proteomes" id="UP000299102">
    <property type="component" value="Unassembled WGS sequence"/>
</dbReference>
<dbReference type="EMBL" id="BGZK01000638">
    <property type="protein sequence ID" value="GBP54069.1"/>
    <property type="molecule type" value="Genomic_DNA"/>
</dbReference>
<name>A0A4C1WV11_EUMVA</name>
<gene>
    <name evidence="2" type="ORF">EVAR_85372_1</name>
</gene>
<reference evidence="2 3" key="1">
    <citation type="journal article" date="2019" name="Commun. Biol.">
        <title>The bagworm genome reveals a unique fibroin gene that provides high tensile strength.</title>
        <authorList>
            <person name="Kono N."/>
            <person name="Nakamura H."/>
            <person name="Ohtoshi R."/>
            <person name="Tomita M."/>
            <person name="Numata K."/>
            <person name="Arakawa K."/>
        </authorList>
    </citation>
    <scope>NUCLEOTIDE SEQUENCE [LARGE SCALE GENOMIC DNA]</scope>
</reference>